<feature type="transmembrane region" description="Helical" evidence="9">
    <location>
        <begin position="235"/>
        <end position="254"/>
    </location>
</feature>
<keyword evidence="7 9" id="KW-1133">Transmembrane helix</keyword>
<feature type="domain" description="ABC transporter" evidence="10">
    <location>
        <begin position="424"/>
        <end position="644"/>
    </location>
</feature>
<dbReference type="InterPro" id="IPR027417">
    <property type="entry name" value="P-loop_NTPase"/>
</dbReference>
<keyword evidence="3" id="KW-1003">Cell membrane</keyword>
<dbReference type="AlphaFoldDB" id="A0A5C5VHE9"/>
<keyword evidence="12" id="KW-0378">Hydrolase</keyword>
<comment type="subcellular location">
    <subcellularLocation>
        <location evidence="1">Cell membrane</location>
        <topology evidence="1">Multi-pass membrane protein</topology>
    </subcellularLocation>
</comment>
<dbReference type="Gene3D" id="3.40.50.300">
    <property type="entry name" value="P-loop containing nucleotide triphosphate hydrolases"/>
    <property type="match status" value="1"/>
</dbReference>
<accession>A0A5C5VHE9</accession>
<evidence type="ECO:0000259" key="11">
    <source>
        <dbReference type="PROSITE" id="PS50929"/>
    </source>
</evidence>
<evidence type="ECO:0000256" key="8">
    <source>
        <dbReference type="ARBA" id="ARBA00023136"/>
    </source>
</evidence>
<evidence type="ECO:0000259" key="10">
    <source>
        <dbReference type="PROSITE" id="PS50893"/>
    </source>
</evidence>
<keyword evidence="13" id="KW-1185">Reference proteome</keyword>
<dbReference type="Pfam" id="PF00005">
    <property type="entry name" value="ABC_tran"/>
    <property type="match status" value="1"/>
</dbReference>
<name>A0A5C5VHE9_9BACT</name>
<dbReference type="GO" id="GO:0005886">
    <property type="term" value="C:plasma membrane"/>
    <property type="evidence" value="ECO:0007669"/>
    <property type="project" value="UniProtKB-SubCell"/>
</dbReference>
<dbReference type="InterPro" id="IPR003439">
    <property type="entry name" value="ABC_transporter-like_ATP-bd"/>
</dbReference>
<dbReference type="EMBL" id="SIHJ01000001">
    <property type="protein sequence ID" value="TWT37102.1"/>
    <property type="molecule type" value="Genomic_DNA"/>
</dbReference>
<evidence type="ECO:0000256" key="2">
    <source>
        <dbReference type="ARBA" id="ARBA00022448"/>
    </source>
</evidence>
<dbReference type="SUPFAM" id="SSF90123">
    <property type="entry name" value="ABC transporter transmembrane region"/>
    <property type="match status" value="1"/>
</dbReference>
<dbReference type="GO" id="GO:0005524">
    <property type="term" value="F:ATP binding"/>
    <property type="evidence" value="ECO:0007669"/>
    <property type="project" value="UniProtKB-KW"/>
</dbReference>
<dbReference type="PROSITE" id="PS51257">
    <property type="entry name" value="PROKAR_LIPOPROTEIN"/>
    <property type="match status" value="1"/>
</dbReference>
<dbReference type="InterPro" id="IPR039421">
    <property type="entry name" value="Type_1_exporter"/>
</dbReference>
<dbReference type="InterPro" id="IPR017871">
    <property type="entry name" value="ABC_transporter-like_CS"/>
</dbReference>
<dbReference type="PANTHER" id="PTHR24221:SF654">
    <property type="entry name" value="ATP-BINDING CASSETTE SUB-FAMILY B MEMBER 6"/>
    <property type="match status" value="1"/>
</dbReference>
<dbReference type="InterPro" id="IPR036640">
    <property type="entry name" value="ABC1_TM_sf"/>
</dbReference>
<gene>
    <name evidence="12" type="primary">msbA_1</name>
    <name evidence="12" type="ORF">KOR34_20490</name>
</gene>
<dbReference type="Pfam" id="PF00664">
    <property type="entry name" value="ABC_membrane"/>
    <property type="match status" value="1"/>
</dbReference>
<sequence length="647" mass="70804">MKYFLQALKEGGRLWPYLVGAFACSLLVAALWGANIAALFPLIETTLSGKSAQQWNLEALAEAERALAENSEQLAAVEVQLQQAPAAERPALRLQADKLGVEVEVNRASVASAEWVRDNVAAWLPNKPFETIAWVVALVFLGTLLRVALVLANAILVGWVSESIVRDIRSRVFNKALELDPASFQAYGISGVQAHITHTADMLAHGITSVFSGAVNEPLRIVSCLVGAMMISWRLTLASLLLAPLAACLIYWLNRQVRGLSTKMLDRSLGFYHIALDVLGSHQAVQSNTMEPFERDRFHASTGEMQKIALVARFYAALASPLTELLGIGMLCTGLLTSSYLVLNQETSIFGIPMTSAPLSVPAVTVFLGFLIGAADPLRKLSRVIAGINSGMAAANIIYPLLERDHWIRDPEGEPRQVGRIKTIEFRDAVFSYDGSTEVLRGVNLTIHDRDRIAIVGVNGSGKSTLVNLICRFYDVTGGDVLINGCTTRLFALADLRSRFAVVGQKAELFNESVMHNIRYGRWDATDEEVVAAARMARAHEFISEMPEGYQTVIGTDGRRLSGGQRQRLALARAFLRDAEVLILDEATSQIDVDSERQIHEALAEYGHDRTIVFITHRESTLSLATRVVRMESGRAVEVDMGTLHAA</sequence>
<dbReference type="OrthoDB" id="9762778at2"/>
<keyword evidence="5" id="KW-0547">Nucleotide-binding</keyword>
<feature type="transmembrane region" description="Helical" evidence="9">
    <location>
        <begin position="14"/>
        <end position="40"/>
    </location>
</feature>
<dbReference type="FunFam" id="3.40.50.300:FF:000299">
    <property type="entry name" value="ABC transporter ATP-binding protein/permease"/>
    <property type="match status" value="1"/>
</dbReference>
<dbReference type="SMART" id="SM00382">
    <property type="entry name" value="AAA"/>
    <property type="match status" value="1"/>
</dbReference>
<keyword evidence="8 9" id="KW-0472">Membrane</keyword>
<dbReference type="PROSITE" id="PS50929">
    <property type="entry name" value="ABC_TM1F"/>
    <property type="match status" value="1"/>
</dbReference>
<dbReference type="Proteomes" id="UP000316714">
    <property type="component" value="Unassembled WGS sequence"/>
</dbReference>
<dbReference type="GO" id="GO:0140359">
    <property type="term" value="F:ABC-type transporter activity"/>
    <property type="evidence" value="ECO:0007669"/>
    <property type="project" value="InterPro"/>
</dbReference>
<dbReference type="Gene3D" id="1.20.1560.10">
    <property type="entry name" value="ABC transporter type 1, transmembrane domain"/>
    <property type="match status" value="1"/>
</dbReference>
<feature type="transmembrane region" description="Helical" evidence="9">
    <location>
        <begin position="314"/>
        <end position="343"/>
    </location>
</feature>
<evidence type="ECO:0000256" key="6">
    <source>
        <dbReference type="ARBA" id="ARBA00022840"/>
    </source>
</evidence>
<evidence type="ECO:0000256" key="3">
    <source>
        <dbReference type="ARBA" id="ARBA00022475"/>
    </source>
</evidence>
<dbReference type="SUPFAM" id="SSF52540">
    <property type="entry name" value="P-loop containing nucleoside triphosphate hydrolases"/>
    <property type="match status" value="1"/>
</dbReference>
<evidence type="ECO:0000256" key="1">
    <source>
        <dbReference type="ARBA" id="ARBA00004651"/>
    </source>
</evidence>
<evidence type="ECO:0000313" key="13">
    <source>
        <dbReference type="Proteomes" id="UP000316714"/>
    </source>
</evidence>
<feature type="domain" description="ABC transmembrane type-1" evidence="11">
    <location>
        <begin position="124"/>
        <end position="390"/>
    </location>
</feature>
<dbReference type="InterPro" id="IPR011527">
    <property type="entry name" value="ABC1_TM_dom"/>
</dbReference>
<feature type="transmembrane region" description="Helical" evidence="9">
    <location>
        <begin position="384"/>
        <end position="402"/>
    </location>
</feature>
<keyword evidence="2" id="KW-0813">Transport</keyword>
<keyword evidence="4 9" id="KW-0812">Transmembrane</keyword>
<reference evidence="12 13" key="1">
    <citation type="submission" date="2019-02" db="EMBL/GenBank/DDBJ databases">
        <title>Deep-cultivation of Planctomycetes and their phenomic and genomic characterization uncovers novel biology.</title>
        <authorList>
            <person name="Wiegand S."/>
            <person name="Jogler M."/>
            <person name="Boedeker C."/>
            <person name="Pinto D."/>
            <person name="Vollmers J."/>
            <person name="Rivas-Marin E."/>
            <person name="Kohn T."/>
            <person name="Peeters S.H."/>
            <person name="Heuer A."/>
            <person name="Rast P."/>
            <person name="Oberbeckmann S."/>
            <person name="Bunk B."/>
            <person name="Jeske O."/>
            <person name="Meyerdierks A."/>
            <person name="Storesund J.E."/>
            <person name="Kallscheuer N."/>
            <person name="Luecker S."/>
            <person name="Lage O.M."/>
            <person name="Pohl T."/>
            <person name="Merkel B.J."/>
            <person name="Hornburger P."/>
            <person name="Mueller R.-W."/>
            <person name="Bruemmer F."/>
            <person name="Labrenz M."/>
            <person name="Spormann A.M."/>
            <person name="Op Den Camp H."/>
            <person name="Overmann J."/>
            <person name="Amann R."/>
            <person name="Jetten M.S.M."/>
            <person name="Mascher T."/>
            <person name="Medema M.H."/>
            <person name="Devos D.P."/>
            <person name="Kaster A.-K."/>
            <person name="Ovreas L."/>
            <person name="Rohde M."/>
            <person name="Galperin M.Y."/>
            <person name="Jogler C."/>
        </authorList>
    </citation>
    <scope>NUCLEOTIDE SEQUENCE [LARGE SCALE GENOMIC DNA]</scope>
    <source>
        <strain evidence="12 13">KOR34</strain>
    </source>
</reference>
<dbReference type="GO" id="GO:0016887">
    <property type="term" value="F:ATP hydrolysis activity"/>
    <property type="evidence" value="ECO:0007669"/>
    <property type="project" value="InterPro"/>
</dbReference>
<evidence type="ECO:0000313" key="12">
    <source>
        <dbReference type="EMBL" id="TWT37102.1"/>
    </source>
</evidence>
<evidence type="ECO:0000256" key="7">
    <source>
        <dbReference type="ARBA" id="ARBA00022989"/>
    </source>
</evidence>
<comment type="caution">
    <text evidence="12">The sequence shown here is derived from an EMBL/GenBank/DDBJ whole genome shotgun (WGS) entry which is preliminary data.</text>
</comment>
<dbReference type="RefSeq" id="WP_146564459.1">
    <property type="nucleotide sequence ID" value="NZ_SIHJ01000001.1"/>
</dbReference>
<feature type="transmembrane region" description="Helical" evidence="9">
    <location>
        <begin position="349"/>
        <end position="372"/>
    </location>
</feature>
<feature type="transmembrane region" description="Helical" evidence="9">
    <location>
        <begin position="132"/>
        <end position="160"/>
    </location>
</feature>
<dbReference type="PANTHER" id="PTHR24221">
    <property type="entry name" value="ATP-BINDING CASSETTE SUB-FAMILY B"/>
    <property type="match status" value="1"/>
</dbReference>
<dbReference type="GO" id="GO:0034040">
    <property type="term" value="F:ATPase-coupled lipid transmembrane transporter activity"/>
    <property type="evidence" value="ECO:0007669"/>
    <property type="project" value="TreeGrafter"/>
</dbReference>
<dbReference type="EC" id="3.6.3.-" evidence="12"/>
<evidence type="ECO:0000256" key="5">
    <source>
        <dbReference type="ARBA" id="ARBA00022741"/>
    </source>
</evidence>
<evidence type="ECO:0000256" key="9">
    <source>
        <dbReference type="SAM" id="Phobius"/>
    </source>
</evidence>
<organism evidence="12 13">
    <name type="scientific">Posidoniimonas corsicana</name>
    <dbReference type="NCBI Taxonomy" id="1938618"/>
    <lineage>
        <taxon>Bacteria</taxon>
        <taxon>Pseudomonadati</taxon>
        <taxon>Planctomycetota</taxon>
        <taxon>Planctomycetia</taxon>
        <taxon>Pirellulales</taxon>
        <taxon>Lacipirellulaceae</taxon>
        <taxon>Posidoniimonas</taxon>
    </lineage>
</organism>
<evidence type="ECO:0000256" key="4">
    <source>
        <dbReference type="ARBA" id="ARBA00022692"/>
    </source>
</evidence>
<dbReference type="InterPro" id="IPR003593">
    <property type="entry name" value="AAA+_ATPase"/>
</dbReference>
<protein>
    <submittedName>
        <fullName evidence="12">Lipid A export ATP-binding/permease protein MsbA</fullName>
        <ecNumber evidence="12">3.6.3.-</ecNumber>
    </submittedName>
</protein>
<dbReference type="PROSITE" id="PS00211">
    <property type="entry name" value="ABC_TRANSPORTER_1"/>
    <property type="match status" value="1"/>
</dbReference>
<dbReference type="PROSITE" id="PS50893">
    <property type="entry name" value="ABC_TRANSPORTER_2"/>
    <property type="match status" value="1"/>
</dbReference>
<proteinExistence type="predicted"/>
<keyword evidence="6 12" id="KW-0067">ATP-binding</keyword>